<comment type="cofactor">
    <cofactor evidence="1">
        <name>FMN</name>
        <dbReference type="ChEBI" id="CHEBI:58210"/>
    </cofactor>
</comment>
<gene>
    <name evidence="9" type="ORF">GCM10008906_16970</name>
</gene>
<keyword evidence="3" id="KW-0285">Flavoprotein</keyword>
<dbReference type="Gene3D" id="3.40.109.10">
    <property type="entry name" value="NADH Oxidase"/>
    <property type="match status" value="1"/>
</dbReference>
<name>A0ABP3UR60_9CLOT</name>
<feature type="domain" description="Nitroreductase" evidence="8">
    <location>
        <begin position="14"/>
        <end position="201"/>
    </location>
</feature>
<comment type="caution">
    <text evidence="9">The sequence shown here is derived from an EMBL/GenBank/DDBJ whole genome shotgun (WGS) entry which is preliminary data.</text>
</comment>
<dbReference type="InterPro" id="IPR050627">
    <property type="entry name" value="Nitroreductase/BluB"/>
</dbReference>
<dbReference type="RefSeq" id="WP_343760737.1">
    <property type="nucleotide sequence ID" value="NZ_BAAACG010000008.1"/>
</dbReference>
<dbReference type="EMBL" id="BAAACG010000008">
    <property type="protein sequence ID" value="GAA0738910.1"/>
    <property type="molecule type" value="Genomic_DNA"/>
</dbReference>
<evidence type="ECO:0000256" key="1">
    <source>
        <dbReference type="ARBA" id="ARBA00001917"/>
    </source>
</evidence>
<keyword evidence="4" id="KW-0288">FMN</keyword>
<dbReference type="Pfam" id="PF00881">
    <property type="entry name" value="Nitroreductase"/>
    <property type="match status" value="1"/>
</dbReference>
<dbReference type="PANTHER" id="PTHR23026">
    <property type="entry name" value="NADPH NITROREDUCTASE"/>
    <property type="match status" value="1"/>
</dbReference>
<dbReference type="Proteomes" id="UP001501510">
    <property type="component" value="Unassembled WGS sequence"/>
</dbReference>
<protein>
    <submittedName>
        <fullName evidence="9">NAD(P)H-dependent oxidoreductase</fullName>
    </submittedName>
</protein>
<evidence type="ECO:0000313" key="9">
    <source>
        <dbReference type="EMBL" id="GAA0738910.1"/>
    </source>
</evidence>
<sequence length="223" mass="26136">MKTLKEQIIDSYYFRHACKKFDGNKKISDDDFNFILETGRLSPSSFGFEPWKFLIIQNKDLRKKLAPIAWGAKDKLPDASHFVIILARKISDMKYDSNYIDNFMKEVQKLPNDVVEMKRNFYKDFQEKDFKLLENERNIFDWASKQTYIPLANMMTSAAQIGIDSCPIEGFNKDKVEKLLEDETILDTSKFGVSCMVAFGYRENDPEFSKTRQSIDKIVKWID</sequence>
<evidence type="ECO:0000256" key="7">
    <source>
        <dbReference type="ARBA" id="ARBA00023027"/>
    </source>
</evidence>
<proteinExistence type="inferred from homology"/>
<evidence type="ECO:0000313" key="10">
    <source>
        <dbReference type="Proteomes" id="UP001501510"/>
    </source>
</evidence>
<keyword evidence="10" id="KW-1185">Reference proteome</keyword>
<dbReference type="InterPro" id="IPR033878">
    <property type="entry name" value="NfsB-like"/>
</dbReference>
<comment type="similarity">
    <text evidence="2">Belongs to the nitroreductase family.</text>
</comment>
<keyword evidence="7" id="KW-0520">NAD</keyword>
<reference evidence="10" key="1">
    <citation type="journal article" date="2019" name="Int. J. Syst. Evol. Microbiol.">
        <title>The Global Catalogue of Microorganisms (GCM) 10K type strain sequencing project: providing services to taxonomists for standard genome sequencing and annotation.</title>
        <authorList>
            <consortium name="The Broad Institute Genomics Platform"/>
            <consortium name="The Broad Institute Genome Sequencing Center for Infectious Disease"/>
            <person name="Wu L."/>
            <person name="Ma J."/>
        </authorList>
    </citation>
    <scope>NUCLEOTIDE SEQUENCE [LARGE SCALE GENOMIC DNA]</scope>
    <source>
        <strain evidence="10">JCM 1407</strain>
    </source>
</reference>
<dbReference type="CDD" id="cd02149">
    <property type="entry name" value="NfsB-like"/>
    <property type="match status" value="1"/>
</dbReference>
<organism evidence="9 10">
    <name type="scientific">Clostridium oceanicum</name>
    <dbReference type="NCBI Taxonomy" id="1543"/>
    <lineage>
        <taxon>Bacteria</taxon>
        <taxon>Bacillati</taxon>
        <taxon>Bacillota</taxon>
        <taxon>Clostridia</taxon>
        <taxon>Eubacteriales</taxon>
        <taxon>Clostridiaceae</taxon>
        <taxon>Clostridium</taxon>
    </lineage>
</organism>
<evidence type="ECO:0000256" key="6">
    <source>
        <dbReference type="ARBA" id="ARBA00023002"/>
    </source>
</evidence>
<dbReference type="SUPFAM" id="SSF55469">
    <property type="entry name" value="FMN-dependent nitroreductase-like"/>
    <property type="match status" value="1"/>
</dbReference>
<dbReference type="InterPro" id="IPR000415">
    <property type="entry name" value="Nitroreductase-like"/>
</dbReference>
<keyword evidence="6" id="KW-0560">Oxidoreductase</keyword>
<evidence type="ECO:0000256" key="2">
    <source>
        <dbReference type="ARBA" id="ARBA00007118"/>
    </source>
</evidence>
<dbReference type="InterPro" id="IPR029479">
    <property type="entry name" value="Nitroreductase"/>
</dbReference>
<evidence type="ECO:0000256" key="3">
    <source>
        <dbReference type="ARBA" id="ARBA00022630"/>
    </source>
</evidence>
<keyword evidence="5" id="KW-0521">NADP</keyword>
<evidence type="ECO:0000256" key="4">
    <source>
        <dbReference type="ARBA" id="ARBA00022643"/>
    </source>
</evidence>
<accession>A0ABP3UR60</accession>
<evidence type="ECO:0000259" key="8">
    <source>
        <dbReference type="Pfam" id="PF00881"/>
    </source>
</evidence>
<evidence type="ECO:0000256" key="5">
    <source>
        <dbReference type="ARBA" id="ARBA00022857"/>
    </source>
</evidence>
<dbReference type="PANTHER" id="PTHR23026:SF125">
    <property type="entry name" value="OXYGEN-INSENSITIVE NAD(P)H NITROREDUCTASE"/>
    <property type="match status" value="1"/>
</dbReference>